<dbReference type="RefSeq" id="XP_014511083.1">
    <property type="nucleotide sequence ID" value="XM_014655597.2"/>
</dbReference>
<evidence type="ECO:0000256" key="1">
    <source>
        <dbReference type="SAM" id="Coils"/>
    </source>
</evidence>
<dbReference type="Gene3D" id="1.10.287.1490">
    <property type="match status" value="1"/>
</dbReference>
<feature type="coiled-coil region" evidence="1">
    <location>
        <begin position="276"/>
        <end position="349"/>
    </location>
</feature>
<reference evidence="5" key="2">
    <citation type="submission" date="2025-08" db="UniProtKB">
        <authorList>
            <consortium name="RefSeq"/>
        </authorList>
    </citation>
    <scope>IDENTIFICATION</scope>
    <source>
        <tissue evidence="5">Leaf</tissue>
    </source>
</reference>
<keyword evidence="3" id="KW-0812">Transmembrane</keyword>
<dbReference type="Proteomes" id="UP000087766">
    <property type="component" value="Chromosome 8"/>
</dbReference>
<accession>A0A1S3UYA8</accession>
<gene>
    <name evidence="5" type="primary">LOC106769825</name>
</gene>
<feature type="coiled-coil region" evidence="1">
    <location>
        <begin position="385"/>
        <end position="517"/>
    </location>
</feature>
<keyword evidence="3" id="KW-0472">Membrane</keyword>
<feature type="coiled-coil region" evidence="1">
    <location>
        <begin position="567"/>
        <end position="594"/>
    </location>
</feature>
<keyword evidence="3" id="KW-1133">Transmembrane helix</keyword>
<evidence type="ECO:0000313" key="5">
    <source>
        <dbReference type="RefSeq" id="XP_014511083.1"/>
    </source>
</evidence>
<name>A0A1S3UYA8_VIGRR</name>
<dbReference type="OrthoDB" id="689590at2759"/>
<keyword evidence="1" id="KW-0175">Coiled coil</keyword>
<feature type="transmembrane region" description="Helical" evidence="3">
    <location>
        <begin position="604"/>
        <end position="624"/>
    </location>
</feature>
<proteinExistence type="predicted"/>
<keyword evidence="4" id="KW-1185">Reference proteome</keyword>
<evidence type="ECO:0000256" key="2">
    <source>
        <dbReference type="SAM" id="MobiDB-lite"/>
    </source>
</evidence>
<evidence type="ECO:0000313" key="4">
    <source>
        <dbReference type="Proteomes" id="UP000087766"/>
    </source>
</evidence>
<feature type="region of interest" description="Disordered" evidence="2">
    <location>
        <begin position="1"/>
        <end position="26"/>
    </location>
</feature>
<protein>
    <submittedName>
        <fullName evidence="5">Myosin-13</fullName>
    </submittedName>
</protein>
<feature type="coiled-coil region" evidence="1">
    <location>
        <begin position="188"/>
        <end position="222"/>
    </location>
</feature>
<dbReference type="AlphaFoldDB" id="A0A1S3UYA8"/>
<organism evidence="4 5">
    <name type="scientific">Vigna radiata var. radiata</name>
    <name type="common">Mung bean</name>
    <name type="synonym">Phaseolus aureus</name>
    <dbReference type="NCBI Taxonomy" id="3916"/>
    <lineage>
        <taxon>Eukaryota</taxon>
        <taxon>Viridiplantae</taxon>
        <taxon>Streptophyta</taxon>
        <taxon>Embryophyta</taxon>
        <taxon>Tracheophyta</taxon>
        <taxon>Spermatophyta</taxon>
        <taxon>Magnoliopsida</taxon>
        <taxon>eudicotyledons</taxon>
        <taxon>Gunneridae</taxon>
        <taxon>Pentapetalae</taxon>
        <taxon>rosids</taxon>
        <taxon>fabids</taxon>
        <taxon>Fabales</taxon>
        <taxon>Fabaceae</taxon>
        <taxon>Papilionoideae</taxon>
        <taxon>50 kb inversion clade</taxon>
        <taxon>NPAAA clade</taxon>
        <taxon>indigoferoid/millettioid clade</taxon>
        <taxon>Phaseoleae</taxon>
        <taxon>Vigna</taxon>
    </lineage>
</organism>
<dbReference type="GeneID" id="106769825"/>
<dbReference type="KEGG" id="vra:106769825"/>
<feature type="coiled-coil region" evidence="1">
    <location>
        <begin position="107"/>
        <end position="155"/>
    </location>
</feature>
<sequence length="627" mass="72519">MAKKKISHSANSQESKHSQNETQTMSMPTLTDDSYLQQIQSLRNLNAKLLKETAERRQQIDSLQSELHHSAVSNNDMLAAFHIEKVVTSVVVDSHVKGMNLLFDTLLGEKDREVERLQRERKSLDLRFQNETKLVEESLKREGKLREEVEKLRLEGENVLLQKQRDVSELKMERDSALKSSRESFEAVETLKEEIEALRRGKDEFVKREGKLREEAEKLRLEGENLLLQKQRDISELKMERDSALKSSRESFDAVETLKEEIEALRIGKDEFVKISKNQKQKIGDLEEELIRVNDSWKMQEECMRVRLDNADDKLGLATQKVEEMTREISSLIKEKKKIEKVVETLTEENAGVRKSLNVAINELGDKQHEIDEAIRVKGETEEVKVNLESEIVDLRVKIKELEQSYRKFEEENSQLLSEVDNYKSTVEEVEVEKKNMKKEFEEEKKKVEKLELLTAKLQETVVKRDADLGQMRSDRDKLSENGKKLEGNMSVLRKENEALQSKLLEARKEVEDLSAKIDVWCKNWNKALALLKHTATLVSQQKDIEEEVIRNGKNVEEMEEIAVEEVEKIKKAFESKEEMLDEMKQKVVSLNKSVVDAHKSKNIWTVLSSATTIFAAALVAYVARGR</sequence>
<evidence type="ECO:0000256" key="3">
    <source>
        <dbReference type="SAM" id="Phobius"/>
    </source>
</evidence>
<reference evidence="4" key="1">
    <citation type="journal article" date="2014" name="Nat. Commun.">
        <title>Genome sequence of mungbean and insights into evolution within Vigna species.</title>
        <authorList>
            <person name="Kang Y.J."/>
            <person name="Kim S.K."/>
            <person name="Kim M.Y."/>
            <person name="Lestari P."/>
            <person name="Kim K.H."/>
            <person name="Ha B.K."/>
            <person name="Jun T.H."/>
            <person name="Hwang W.J."/>
            <person name="Lee T."/>
            <person name="Lee J."/>
            <person name="Shim S."/>
            <person name="Yoon M.Y."/>
            <person name="Jang Y.E."/>
            <person name="Han K.S."/>
            <person name="Taeprayoon P."/>
            <person name="Yoon N."/>
            <person name="Somta P."/>
            <person name="Tanya P."/>
            <person name="Kim K.S."/>
            <person name="Gwag J.G."/>
            <person name="Moon J.K."/>
            <person name="Lee Y.H."/>
            <person name="Park B.S."/>
            <person name="Bombarely A."/>
            <person name="Doyle J.J."/>
            <person name="Jackson S.A."/>
            <person name="Schafleitner R."/>
            <person name="Srinives P."/>
            <person name="Varshney R.K."/>
            <person name="Lee S.H."/>
        </authorList>
    </citation>
    <scope>NUCLEOTIDE SEQUENCE [LARGE SCALE GENOMIC DNA]</scope>
    <source>
        <strain evidence="4">cv. VC1973A</strain>
    </source>
</reference>